<name>A0ACC1YWT9_MELAZ</name>
<accession>A0ACC1YWT9</accession>
<evidence type="ECO:0000313" key="1">
    <source>
        <dbReference type="EMBL" id="KAJ4728196.1"/>
    </source>
</evidence>
<protein>
    <submittedName>
        <fullName evidence="1">U11/U12 small nuclear ribonucleoprotein 59 kDa protein-like</fullName>
    </submittedName>
</protein>
<reference evidence="1 2" key="1">
    <citation type="journal article" date="2023" name="Science">
        <title>Complex scaffold remodeling in plant triterpene biosynthesis.</title>
        <authorList>
            <person name="De La Pena R."/>
            <person name="Hodgson H."/>
            <person name="Liu J.C."/>
            <person name="Stephenson M.J."/>
            <person name="Martin A.C."/>
            <person name="Owen C."/>
            <person name="Harkess A."/>
            <person name="Leebens-Mack J."/>
            <person name="Jimenez L.E."/>
            <person name="Osbourn A."/>
            <person name="Sattely E.S."/>
        </authorList>
    </citation>
    <scope>NUCLEOTIDE SEQUENCE [LARGE SCALE GENOMIC DNA]</scope>
    <source>
        <strain evidence="2">cv. JPN11</strain>
        <tissue evidence="1">Leaf</tissue>
    </source>
</reference>
<dbReference type="Proteomes" id="UP001164539">
    <property type="component" value="Chromosome 1"/>
</dbReference>
<gene>
    <name evidence="1" type="ORF">OWV82_001172</name>
</gene>
<evidence type="ECO:0000313" key="2">
    <source>
        <dbReference type="Proteomes" id="UP001164539"/>
    </source>
</evidence>
<sequence>MNPMSFQSAPPPPWFPFLPPEPPRSNAFWETRNAYSHLKELQETLNVAEAMQNELEMLMVMKENKGSVENVDNGSSDHSVSTFSKYFEDGRINVESQEALSVEAANSLMAKLRAQLEPFRFVADETTPWEEKSAAIRLVNKTRKSKRNKLWRKRKRKHIAEMLAKEHERFEQADQEADEWRAREIAKDIAKHKVEKMNEIAKLKAKEEKKRLESELEMVLIVEKLQELRSIRIQKLKKQGHFLPEEDDKFLERVRAAVEEEERQALASADTDAAKGAIATAEESRKIIQNSESLPKDGGSDDCGTKESKDELTESEDRRETSDNTDNISDKNGSEMQGYAGVYESVVNLPMEFYHYYHGSNTDMGTLIEVRRTWDAYIRPGGSRIPGHWVQPPPPSDEIWASYLMRPKRRLIGLQKRRSRVNWS</sequence>
<dbReference type="EMBL" id="CM051394">
    <property type="protein sequence ID" value="KAJ4728196.1"/>
    <property type="molecule type" value="Genomic_DNA"/>
</dbReference>
<proteinExistence type="predicted"/>
<keyword evidence="2" id="KW-1185">Reference proteome</keyword>
<organism evidence="1 2">
    <name type="scientific">Melia azedarach</name>
    <name type="common">Chinaberry tree</name>
    <dbReference type="NCBI Taxonomy" id="155640"/>
    <lineage>
        <taxon>Eukaryota</taxon>
        <taxon>Viridiplantae</taxon>
        <taxon>Streptophyta</taxon>
        <taxon>Embryophyta</taxon>
        <taxon>Tracheophyta</taxon>
        <taxon>Spermatophyta</taxon>
        <taxon>Magnoliopsida</taxon>
        <taxon>eudicotyledons</taxon>
        <taxon>Gunneridae</taxon>
        <taxon>Pentapetalae</taxon>
        <taxon>rosids</taxon>
        <taxon>malvids</taxon>
        <taxon>Sapindales</taxon>
        <taxon>Meliaceae</taxon>
        <taxon>Melia</taxon>
    </lineage>
</organism>
<comment type="caution">
    <text evidence="1">The sequence shown here is derived from an EMBL/GenBank/DDBJ whole genome shotgun (WGS) entry which is preliminary data.</text>
</comment>